<organism evidence="1 2">
    <name type="scientific">Mesorhabditis spiculigera</name>
    <dbReference type="NCBI Taxonomy" id="96644"/>
    <lineage>
        <taxon>Eukaryota</taxon>
        <taxon>Metazoa</taxon>
        <taxon>Ecdysozoa</taxon>
        <taxon>Nematoda</taxon>
        <taxon>Chromadorea</taxon>
        <taxon>Rhabditida</taxon>
        <taxon>Rhabditina</taxon>
        <taxon>Rhabditomorpha</taxon>
        <taxon>Rhabditoidea</taxon>
        <taxon>Rhabditidae</taxon>
        <taxon>Mesorhabditinae</taxon>
        <taxon>Mesorhabditis</taxon>
    </lineage>
</organism>
<name>A0AA36CMS7_9BILA</name>
<sequence length="282" mass="32350">MYLQIRECSKKDTIAFMRQLVDEWRQGLREIWRIHVWTDDSDRLFDRERLKRGDGDGDTLVMHDGASLVSLPKGKIWASNPSGCLPDHGHHYGWNVRGIDAINLLFAGRIVPTLYIEDPEFRCNSTRLPGLQALTLEVLGVSTLRMHWPKALKPEGRPFEAVQFRRFEAAAHCCLGSDVAQSIHILHPQSLNDCLILKNRNQRIQICEHLQEQRESYVQKVIAQWRVGKRDIQIVIASPRRPPSALSAEYERDDGQKILYRTTSNGYLIELDPSESDAVSLM</sequence>
<dbReference type="AlphaFoldDB" id="A0AA36CMS7"/>
<reference evidence="1" key="1">
    <citation type="submission" date="2023-06" db="EMBL/GenBank/DDBJ databases">
        <authorList>
            <person name="Delattre M."/>
        </authorList>
    </citation>
    <scope>NUCLEOTIDE SEQUENCE</scope>
    <source>
        <strain evidence="1">AF72</strain>
    </source>
</reference>
<feature type="non-terminal residue" evidence="1">
    <location>
        <position position="282"/>
    </location>
</feature>
<proteinExistence type="predicted"/>
<gene>
    <name evidence="1" type="ORF">MSPICULIGERA_LOCUS9279</name>
</gene>
<keyword evidence="2" id="KW-1185">Reference proteome</keyword>
<comment type="caution">
    <text evidence="1">The sequence shown here is derived from an EMBL/GenBank/DDBJ whole genome shotgun (WGS) entry which is preliminary data.</text>
</comment>
<dbReference type="EMBL" id="CATQJA010002489">
    <property type="protein sequence ID" value="CAJ0570846.1"/>
    <property type="molecule type" value="Genomic_DNA"/>
</dbReference>
<protein>
    <submittedName>
        <fullName evidence="1">Uncharacterized protein</fullName>
    </submittedName>
</protein>
<evidence type="ECO:0000313" key="2">
    <source>
        <dbReference type="Proteomes" id="UP001177023"/>
    </source>
</evidence>
<dbReference type="Proteomes" id="UP001177023">
    <property type="component" value="Unassembled WGS sequence"/>
</dbReference>
<accession>A0AA36CMS7</accession>
<evidence type="ECO:0000313" key="1">
    <source>
        <dbReference type="EMBL" id="CAJ0570846.1"/>
    </source>
</evidence>